<dbReference type="RefSeq" id="XP_018190189.1">
    <property type="nucleotide sequence ID" value="XM_018332208.1"/>
</dbReference>
<evidence type="ECO:0000313" key="2">
    <source>
        <dbReference type="Proteomes" id="UP000076632"/>
    </source>
</evidence>
<dbReference type="GeneID" id="28897345"/>
<reference evidence="1 2" key="1">
    <citation type="journal article" date="2016" name="Fungal Biol.">
        <title>The genome of Xylona heveae provides a window into fungal endophytism.</title>
        <authorList>
            <person name="Gazis R."/>
            <person name="Kuo A."/>
            <person name="Riley R."/>
            <person name="LaButti K."/>
            <person name="Lipzen A."/>
            <person name="Lin J."/>
            <person name="Amirebrahimi M."/>
            <person name="Hesse C.N."/>
            <person name="Spatafora J.W."/>
            <person name="Henrissat B."/>
            <person name="Hainaut M."/>
            <person name="Grigoriev I.V."/>
            <person name="Hibbett D.S."/>
        </authorList>
    </citation>
    <scope>NUCLEOTIDE SEQUENCE [LARGE SCALE GENOMIC DNA]</scope>
    <source>
        <strain evidence="1 2">TC161</strain>
    </source>
</reference>
<dbReference type="OrthoDB" id="4089664at2759"/>
<gene>
    <name evidence="1" type="ORF">L228DRAFT_245614</name>
</gene>
<protein>
    <submittedName>
        <fullName evidence="1">Uncharacterized protein</fullName>
    </submittedName>
</protein>
<dbReference type="InParanoid" id="A0A165IAQ5"/>
<dbReference type="EMBL" id="KV407456">
    <property type="protein sequence ID" value="KZF24634.1"/>
    <property type="molecule type" value="Genomic_DNA"/>
</dbReference>
<accession>A0A165IAQ5</accession>
<organism evidence="1 2">
    <name type="scientific">Xylona heveae (strain CBS 132557 / TC161)</name>
    <dbReference type="NCBI Taxonomy" id="1328760"/>
    <lineage>
        <taxon>Eukaryota</taxon>
        <taxon>Fungi</taxon>
        <taxon>Dikarya</taxon>
        <taxon>Ascomycota</taxon>
        <taxon>Pezizomycotina</taxon>
        <taxon>Xylonomycetes</taxon>
        <taxon>Xylonales</taxon>
        <taxon>Xylonaceae</taxon>
        <taxon>Xylona</taxon>
    </lineage>
</organism>
<keyword evidence="2" id="KW-1185">Reference proteome</keyword>
<proteinExistence type="predicted"/>
<dbReference type="AlphaFoldDB" id="A0A165IAQ5"/>
<sequence length="92" mass="10241">MQCTSFPFLSPRDFDIACEEFAKRTNVSTPAKGDWTDISLKHEAGHTYLAIATRCGHVDSQAAELGNLSNDEPIESFDEIEEIHDDHDEVSS</sequence>
<evidence type="ECO:0000313" key="1">
    <source>
        <dbReference type="EMBL" id="KZF24634.1"/>
    </source>
</evidence>
<dbReference type="Proteomes" id="UP000076632">
    <property type="component" value="Unassembled WGS sequence"/>
</dbReference>
<name>A0A165IAQ5_XYLHT</name>